<dbReference type="Pfam" id="PF02770">
    <property type="entry name" value="Acyl-CoA_dh_M"/>
    <property type="match status" value="1"/>
</dbReference>
<dbReference type="PANTHER" id="PTHR42803">
    <property type="entry name" value="ACYL-COA DEHYDROGENASE"/>
    <property type="match status" value="1"/>
</dbReference>
<dbReference type="InterPro" id="IPR025878">
    <property type="entry name" value="Acyl-CoA_dh-like_C_dom"/>
</dbReference>
<evidence type="ECO:0000256" key="3">
    <source>
        <dbReference type="ARBA" id="ARBA00022630"/>
    </source>
</evidence>
<feature type="domain" description="Acetyl-CoA dehydrogenase-like C-terminal" evidence="10">
    <location>
        <begin position="473"/>
        <end position="602"/>
    </location>
</feature>
<sequence length="606" mass="66402">MANQFYSPRDLRFHLYEVLDAERLTQFAYFQDHDRESFDLVLDAAGQISETLLKPLLTAMDRNEPELVDGTIRVHPLLRSIIRRFGEDGWINAPFGYEEGGQQLPATIMNAATFVFGAANYSASVFPFLTTGAANLLRSFGSPELIERFTPPMYAGRWQGTMALTEPDAGSSLSDISTSAEPASEPDMDATGAYRIRGQKIYISAGDHDAVENVVHLMLARIKGGPAGAKGISLFAVPRQRPVGDTLIDNDVLTAGVYHKMGYKGAPIAHLMAGSNDGTIGYLVGEPHQGLRYMFQMMNEARVGVGMNAVSIGTAAYYASLEYARERPQGRHVADKNPSLPQTPIIRHADVKRMLLFQKAVLEGSLGLLLFCSYLSDVAHAAEGDQKADAALLLDLLTPVAKSYPSEMGTLTTSAAVQILGGAGYTTDFPVEQFYREARIHPIHEGTTGIHGLDLLGRKVTMQQGRALQLLRTEIQSTLTSASHYPELMPLADQLTAALGVLDDVTKHLLGLSPTDTEAFLSDATLYLELFGIVTISWQWLRQAIVATAASNQNDLPGGRDDAAFYQGKRMAARYFFEYELVKIYGLAKRLCSNDRVTIAMQSEWF</sequence>
<dbReference type="InterPro" id="IPR009075">
    <property type="entry name" value="AcylCo_DH/oxidase_C"/>
</dbReference>
<dbReference type="Gene3D" id="1.20.140.10">
    <property type="entry name" value="Butyryl-CoA Dehydrogenase, subunit A, domain 3"/>
    <property type="match status" value="1"/>
</dbReference>
<organism evidence="11 12">
    <name type="scientific">Spirosoma utsteinense</name>
    <dbReference type="NCBI Taxonomy" id="2585773"/>
    <lineage>
        <taxon>Bacteria</taxon>
        <taxon>Pseudomonadati</taxon>
        <taxon>Bacteroidota</taxon>
        <taxon>Cytophagia</taxon>
        <taxon>Cytophagales</taxon>
        <taxon>Cytophagaceae</taxon>
        <taxon>Spirosoma</taxon>
    </lineage>
</organism>
<dbReference type="Pfam" id="PF12806">
    <property type="entry name" value="Acyl-CoA_dh_C"/>
    <property type="match status" value="1"/>
</dbReference>
<dbReference type="SUPFAM" id="SSF56645">
    <property type="entry name" value="Acyl-CoA dehydrogenase NM domain-like"/>
    <property type="match status" value="1"/>
</dbReference>
<protein>
    <submittedName>
        <fullName evidence="11">Butyryl-CoA dehydrogenase</fullName>
    </submittedName>
</protein>
<evidence type="ECO:0000256" key="6">
    <source>
        <dbReference type="SAM" id="MobiDB-lite"/>
    </source>
</evidence>
<dbReference type="InterPro" id="IPR009100">
    <property type="entry name" value="AcylCoA_DH/oxidase_NM_dom_sf"/>
</dbReference>
<comment type="caution">
    <text evidence="11">The sequence shown here is derived from an EMBL/GenBank/DDBJ whole genome shotgun (WGS) entry which is preliminary data.</text>
</comment>
<evidence type="ECO:0000256" key="2">
    <source>
        <dbReference type="ARBA" id="ARBA00009347"/>
    </source>
</evidence>
<accession>A0ABR6W0J6</accession>
<dbReference type="InterPro" id="IPR036250">
    <property type="entry name" value="AcylCo_DH-like_C"/>
</dbReference>
<feature type="domain" description="Acyl-CoA oxidase/dehydrogenase middle" evidence="8">
    <location>
        <begin position="162"/>
        <end position="271"/>
    </location>
</feature>
<dbReference type="Gene3D" id="2.40.110.10">
    <property type="entry name" value="Butyryl-CoA Dehydrogenase, subunit A, domain 2"/>
    <property type="match status" value="1"/>
</dbReference>
<dbReference type="Proteomes" id="UP000700732">
    <property type="component" value="Unassembled WGS sequence"/>
</dbReference>
<evidence type="ECO:0000313" key="11">
    <source>
        <dbReference type="EMBL" id="MBC3790103.1"/>
    </source>
</evidence>
<evidence type="ECO:0000256" key="4">
    <source>
        <dbReference type="ARBA" id="ARBA00022827"/>
    </source>
</evidence>
<dbReference type="Pfam" id="PF00441">
    <property type="entry name" value="Acyl-CoA_dh_1"/>
    <property type="match status" value="1"/>
</dbReference>
<keyword evidence="4 5" id="KW-0274">FAD</keyword>
<name>A0ABR6W0J6_9BACT</name>
<comment type="similarity">
    <text evidence="2 5">Belongs to the acyl-CoA dehydrogenase family.</text>
</comment>
<dbReference type="InterPro" id="IPR037069">
    <property type="entry name" value="AcylCoA_DH/ox_N_sf"/>
</dbReference>
<dbReference type="PANTHER" id="PTHR42803:SF3">
    <property type="entry name" value="ACYL-COA DEHYDROGENASE-RELATED"/>
    <property type="match status" value="1"/>
</dbReference>
<dbReference type="Pfam" id="PF02771">
    <property type="entry name" value="Acyl-CoA_dh_N"/>
    <property type="match status" value="1"/>
</dbReference>
<feature type="region of interest" description="Disordered" evidence="6">
    <location>
        <begin position="167"/>
        <end position="189"/>
    </location>
</feature>
<evidence type="ECO:0000259" key="8">
    <source>
        <dbReference type="Pfam" id="PF02770"/>
    </source>
</evidence>
<proteinExistence type="inferred from homology"/>
<evidence type="ECO:0000259" key="9">
    <source>
        <dbReference type="Pfam" id="PF02771"/>
    </source>
</evidence>
<keyword evidence="12" id="KW-1185">Reference proteome</keyword>
<evidence type="ECO:0000256" key="5">
    <source>
        <dbReference type="RuleBase" id="RU362125"/>
    </source>
</evidence>
<dbReference type="InterPro" id="IPR052166">
    <property type="entry name" value="Diverse_Acyl-CoA_DH"/>
</dbReference>
<evidence type="ECO:0000313" key="12">
    <source>
        <dbReference type="Proteomes" id="UP000700732"/>
    </source>
</evidence>
<gene>
    <name evidence="11" type="ORF">FH603_587</name>
</gene>
<keyword evidence="3 5" id="KW-0285">Flavoprotein</keyword>
<evidence type="ECO:0000259" key="7">
    <source>
        <dbReference type="Pfam" id="PF00441"/>
    </source>
</evidence>
<evidence type="ECO:0000256" key="1">
    <source>
        <dbReference type="ARBA" id="ARBA00001974"/>
    </source>
</evidence>
<feature type="domain" description="Acyl-CoA dehydrogenase/oxidase C-terminal" evidence="7">
    <location>
        <begin position="289"/>
        <end position="453"/>
    </location>
</feature>
<dbReference type="RefSeq" id="WP_186735883.1">
    <property type="nucleotide sequence ID" value="NZ_VFIA01000003.1"/>
</dbReference>
<dbReference type="InterPro" id="IPR006091">
    <property type="entry name" value="Acyl-CoA_Oxase/DH_mid-dom"/>
</dbReference>
<dbReference type="InterPro" id="IPR013786">
    <property type="entry name" value="AcylCoA_DH/ox_N"/>
</dbReference>
<evidence type="ECO:0000259" key="10">
    <source>
        <dbReference type="Pfam" id="PF12806"/>
    </source>
</evidence>
<dbReference type="InterPro" id="IPR046373">
    <property type="entry name" value="Acyl-CoA_Oxase/DH_mid-dom_sf"/>
</dbReference>
<reference evidence="11 12" key="1">
    <citation type="submission" date="2019-06" db="EMBL/GenBank/DDBJ databases">
        <title>Spirosoma utsteinense sp. nov. isolated from Antarctic ice-free soils.</title>
        <authorList>
            <person name="Tahon G."/>
        </authorList>
    </citation>
    <scope>NUCLEOTIDE SEQUENCE [LARGE SCALE GENOMIC DNA]</scope>
    <source>
        <strain evidence="11 12">LMG 31447</strain>
    </source>
</reference>
<feature type="domain" description="Acyl-CoA dehydrogenase/oxidase N-terminal" evidence="9">
    <location>
        <begin position="76"/>
        <end position="156"/>
    </location>
</feature>
<keyword evidence="5" id="KW-0560">Oxidoreductase</keyword>
<dbReference type="Gene3D" id="1.10.540.10">
    <property type="entry name" value="Acyl-CoA dehydrogenase/oxidase, N-terminal domain"/>
    <property type="match status" value="1"/>
</dbReference>
<dbReference type="SUPFAM" id="SSF47203">
    <property type="entry name" value="Acyl-CoA dehydrogenase C-terminal domain-like"/>
    <property type="match status" value="1"/>
</dbReference>
<comment type="cofactor">
    <cofactor evidence="1 5">
        <name>FAD</name>
        <dbReference type="ChEBI" id="CHEBI:57692"/>
    </cofactor>
</comment>
<dbReference type="EMBL" id="VFIA01000003">
    <property type="protein sequence ID" value="MBC3790103.1"/>
    <property type="molecule type" value="Genomic_DNA"/>
</dbReference>
<feature type="compositionally biased region" description="Polar residues" evidence="6">
    <location>
        <begin position="171"/>
        <end position="181"/>
    </location>
</feature>